<dbReference type="GO" id="GO:0016020">
    <property type="term" value="C:membrane"/>
    <property type="evidence" value="ECO:0007669"/>
    <property type="project" value="UniProtKB-SubCell"/>
</dbReference>
<evidence type="ECO:0000256" key="5">
    <source>
        <dbReference type="SAM" id="MobiDB-lite"/>
    </source>
</evidence>
<feature type="transmembrane region" description="Helical" evidence="6">
    <location>
        <begin position="252"/>
        <end position="275"/>
    </location>
</feature>
<name>A0A7R8WUY4_9CRUS</name>
<proteinExistence type="predicted"/>
<dbReference type="Pfam" id="PF00083">
    <property type="entry name" value="Sugar_tr"/>
    <property type="match status" value="1"/>
</dbReference>
<dbReference type="OrthoDB" id="10051180at2759"/>
<feature type="transmembrane region" description="Helical" evidence="6">
    <location>
        <begin position="162"/>
        <end position="180"/>
    </location>
</feature>
<feature type="region of interest" description="Disordered" evidence="5">
    <location>
        <begin position="82"/>
        <end position="101"/>
    </location>
</feature>
<evidence type="ECO:0000256" key="1">
    <source>
        <dbReference type="ARBA" id="ARBA00004141"/>
    </source>
</evidence>
<feature type="transmembrane region" description="Helical" evidence="6">
    <location>
        <begin position="192"/>
        <end position="211"/>
    </location>
</feature>
<feature type="transmembrane region" description="Helical" evidence="6">
    <location>
        <begin position="218"/>
        <end position="240"/>
    </location>
</feature>
<evidence type="ECO:0000256" key="2">
    <source>
        <dbReference type="ARBA" id="ARBA00022692"/>
    </source>
</evidence>
<evidence type="ECO:0000256" key="3">
    <source>
        <dbReference type="ARBA" id="ARBA00022989"/>
    </source>
</evidence>
<dbReference type="PANTHER" id="PTHR24064">
    <property type="entry name" value="SOLUTE CARRIER FAMILY 22 MEMBER"/>
    <property type="match status" value="1"/>
</dbReference>
<comment type="subcellular location">
    <subcellularLocation>
        <location evidence="1">Membrane</location>
        <topology evidence="1">Multi-pass membrane protein</topology>
    </subcellularLocation>
</comment>
<dbReference type="Gene3D" id="1.20.1250.20">
    <property type="entry name" value="MFS general substrate transporter like domains"/>
    <property type="match status" value="1"/>
</dbReference>
<feature type="non-terminal residue" evidence="7">
    <location>
        <position position="285"/>
    </location>
</feature>
<dbReference type="AlphaFoldDB" id="A0A7R8WUY4"/>
<organism evidence="7">
    <name type="scientific">Cyprideis torosa</name>
    <dbReference type="NCBI Taxonomy" id="163714"/>
    <lineage>
        <taxon>Eukaryota</taxon>
        <taxon>Metazoa</taxon>
        <taxon>Ecdysozoa</taxon>
        <taxon>Arthropoda</taxon>
        <taxon>Crustacea</taxon>
        <taxon>Oligostraca</taxon>
        <taxon>Ostracoda</taxon>
        <taxon>Podocopa</taxon>
        <taxon>Podocopida</taxon>
        <taxon>Cytherocopina</taxon>
        <taxon>Cytheroidea</taxon>
        <taxon>Cytherideidae</taxon>
        <taxon>Cyprideis</taxon>
    </lineage>
</organism>
<reference evidence="7" key="1">
    <citation type="submission" date="2020-11" db="EMBL/GenBank/DDBJ databases">
        <authorList>
            <person name="Tran Van P."/>
        </authorList>
    </citation>
    <scope>NUCLEOTIDE SEQUENCE</scope>
</reference>
<evidence type="ECO:0000313" key="7">
    <source>
        <dbReference type="EMBL" id="CAD7234974.1"/>
    </source>
</evidence>
<dbReference type="SUPFAM" id="SSF103473">
    <property type="entry name" value="MFS general substrate transporter"/>
    <property type="match status" value="1"/>
</dbReference>
<dbReference type="InterPro" id="IPR036259">
    <property type="entry name" value="MFS_trans_sf"/>
</dbReference>
<evidence type="ECO:0000256" key="4">
    <source>
        <dbReference type="ARBA" id="ARBA00023136"/>
    </source>
</evidence>
<dbReference type="InterPro" id="IPR005828">
    <property type="entry name" value="MFS_sugar_transport-like"/>
</dbReference>
<evidence type="ECO:0000256" key="6">
    <source>
        <dbReference type="SAM" id="Phobius"/>
    </source>
</evidence>
<dbReference type="GO" id="GO:0022857">
    <property type="term" value="F:transmembrane transporter activity"/>
    <property type="evidence" value="ECO:0007669"/>
    <property type="project" value="InterPro"/>
</dbReference>
<keyword evidence="4 6" id="KW-0472">Membrane</keyword>
<gene>
    <name evidence="7" type="ORF">CTOB1V02_LOCUS12790</name>
</gene>
<dbReference type="EMBL" id="OB670665">
    <property type="protein sequence ID" value="CAD7234974.1"/>
    <property type="molecule type" value="Genomic_DNA"/>
</dbReference>
<feature type="transmembrane region" description="Helical" evidence="6">
    <location>
        <begin position="136"/>
        <end position="155"/>
    </location>
</feature>
<protein>
    <submittedName>
        <fullName evidence="7">Uncharacterized protein</fullName>
    </submittedName>
</protein>
<accession>A0A7R8WUY4</accession>
<keyword evidence="3 6" id="KW-1133">Transmembrane helix</keyword>
<sequence length="285" mass="31245">MAHVDEGFFLPESPRWLASKGKVKKALKIMSLMAKVNGKPLSDAQEKDILRRLESSIEDAKDKKPIPPKDVDEELQLNVKAQIKDSNGTGNSRTTGDDGKTEAVVAEADVEDEDGLTAPPSPLGLFKTPNLRKKTLLIILIWFANQNVYIGLTYCGPQIGSTLYIGFFLSSAIELVAYVPSLYAMDHFGRRFPMVGLQIVGGFFALLTMVLPESQSTATMVCFLIAKMAVASSFLIIYPYAGELYPTVLRAYGFSLGSYIGMTGLIAIPFVVYLVRKHGLSLPRK</sequence>
<feature type="compositionally biased region" description="Polar residues" evidence="5">
    <location>
        <begin position="84"/>
        <end position="94"/>
    </location>
</feature>
<keyword evidence="2 6" id="KW-0812">Transmembrane</keyword>